<dbReference type="Proteomes" id="UP000199477">
    <property type="component" value="Unassembled WGS sequence"/>
</dbReference>
<gene>
    <name evidence="3" type="ORF">SAMN02799615_02513</name>
</gene>
<dbReference type="PANTHER" id="PTHR30336:SF4">
    <property type="entry name" value="ENVELOPE BIOGENESIS FACTOR ELYC"/>
    <property type="match status" value="1"/>
</dbReference>
<dbReference type="InterPro" id="IPR051599">
    <property type="entry name" value="Cell_Envelope_Assoc"/>
</dbReference>
<dbReference type="Pfam" id="PF02698">
    <property type="entry name" value="DUF218"/>
    <property type="match status" value="1"/>
</dbReference>
<dbReference type="InterPro" id="IPR014729">
    <property type="entry name" value="Rossmann-like_a/b/a_fold"/>
</dbReference>
<protein>
    <submittedName>
        <fullName evidence="3">Uncharacterized SAM-binding protein YcdF, DUF218 family</fullName>
    </submittedName>
</protein>
<keyword evidence="1" id="KW-0812">Transmembrane</keyword>
<evidence type="ECO:0000313" key="3">
    <source>
        <dbReference type="EMBL" id="SFF13217.1"/>
    </source>
</evidence>
<proteinExistence type="predicted"/>
<name>A0A1I2G8F5_9GAMM</name>
<dbReference type="CDD" id="cd06259">
    <property type="entry name" value="YdcF-like"/>
    <property type="match status" value="1"/>
</dbReference>
<dbReference type="EMBL" id="FONH01000008">
    <property type="protein sequence ID" value="SFF13217.1"/>
    <property type="molecule type" value="Genomic_DNA"/>
</dbReference>
<keyword evidence="4" id="KW-1185">Reference proteome</keyword>
<reference evidence="4" key="1">
    <citation type="submission" date="2016-10" db="EMBL/GenBank/DDBJ databases">
        <authorList>
            <person name="Varghese N."/>
            <person name="Submissions S."/>
        </authorList>
    </citation>
    <scope>NUCLEOTIDE SEQUENCE [LARGE SCALE GENOMIC DNA]</scope>
    <source>
        <strain evidence="4">UNC178MFTsu3.1</strain>
    </source>
</reference>
<keyword evidence="1" id="KW-1133">Transmembrane helix</keyword>
<feature type="transmembrane region" description="Helical" evidence="1">
    <location>
        <begin position="12"/>
        <end position="30"/>
    </location>
</feature>
<dbReference type="AlphaFoldDB" id="A0A1I2G8F5"/>
<dbReference type="PANTHER" id="PTHR30336">
    <property type="entry name" value="INNER MEMBRANE PROTEIN, PROBABLE PERMEASE"/>
    <property type="match status" value="1"/>
</dbReference>
<dbReference type="GO" id="GO:0005886">
    <property type="term" value="C:plasma membrane"/>
    <property type="evidence" value="ECO:0007669"/>
    <property type="project" value="TreeGrafter"/>
</dbReference>
<dbReference type="InterPro" id="IPR003848">
    <property type="entry name" value="DUF218"/>
</dbReference>
<dbReference type="GO" id="GO:0043164">
    <property type="term" value="P:Gram-negative-bacterium-type cell wall biogenesis"/>
    <property type="evidence" value="ECO:0007669"/>
    <property type="project" value="TreeGrafter"/>
</dbReference>
<organism evidence="3 4">
    <name type="scientific">Dyella marensis</name>
    <dbReference type="NCBI Taxonomy" id="500610"/>
    <lineage>
        <taxon>Bacteria</taxon>
        <taxon>Pseudomonadati</taxon>
        <taxon>Pseudomonadota</taxon>
        <taxon>Gammaproteobacteria</taxon>
        <taxon>Lysobacterales</taxon>
        <taxon>Rhodanobacteraceae</taxon>
        <taxon>Dyella</taxon>
    </lineage>
</organism>
<evidence type="ECO:0000259" key="2">
    <source>
        <dbReference type="Pfam" id="PF02698"/>
    </source>
</evidence>
<feature type="transmembrane region" description="Helical" evidence="1">
    <location>
        <begin position="37"/>
        <end position="56"/>
    </location>
</feature>
<evidence type="ECO:0000256" key="1">
    <source>
        <dbReference type="SAM" id="Phobius"/>
    </source>
</evidence>
<feature type="domain" description="DUF218" evidence="2">
    <location>
        <begin position="79"/>
        <end position="236"/>
    </location>
</feature>
<accession>A0A1I2G8F5</accession>
<dbReference type="RefSeq" id="WP_051548743.1">
    <property type="nucleotide sequence ID" value="NZ_FONH01000008.1"/>
</dbReference>
<dbReference type="Gene3D" id="3.40.50.620">
    <property type="entry name" value="HUPs"/>
    <property type="match status" value="1"/>
</dbReference>
<sequence>MLDRLVNLSISHPYVQAWLLGAIALLFLLFRRYRLGLGVAAIAPLWLLLCATPVFAHGLQRWLEGQYAMQPAADYPKADAIVVLGGEALADEKESWRDEGGDAIANSRVGFGYLLFHADRAPAVLLSGAGDARRMAAMLERQGVPPAAVRLESASLTTYENARNCAALLRNDGAHTVLLVTSPAHMPRAAASFEKQGLHVIPAPALPPSVRAPGNGWQPRRAVLFETSHILHEYIGLWVYRLRGWA</sequence>
<evidence type="ECO:0000313" key="4">
    <source>
        <dbReference type="Proteomes" id="UP000199477"/>
    </source>
</evidence>
<keyword evidence="1" id="KW-0472">Membrane</keyword>
<dbReference type="GO" id="GO:0000270">
    <property type="term" value="P:peptidoglycan metabolic process"/>
    <property type="evidence" value="ECO:0007669"/>
    <property type="project" value="TreeGrafter"/>
</dbReference>